<organism evidence="1 2">
    <name type="scientific">Candidatus Paraluminiphilus aquimaris</name>
    <dbReference type="NCBI Taxonomy" id="2518994"/>
    <lineage>
        <taxon>Bacteria</taxon>
        <taxon>Pseudomonadati</taxon>
        <taxon>Pseudomonadota</taxon>
        <taxon>Gammaproteobacteria</taxon>
        <taxon>Cellvibrionales</taxon>
        <taxon>Halieaceae</taxon>
        <taxon>Candidatus Paraluminiphilus</taxon>
    </lineage>
</organism>
<keyword evidence="2" id="KW-1185">Reference proteome</keyword>
<protein>
    <submittedName>
        <fullName evidence="1">TIGR02444 family protein</fullName>
    </submittedName>
</protein>
<dbReference type="RefSeq" id="WP_279242140.1">
    <property type="nucleotide sequence ID" value="NZ_CP036501.1"/>
</dbReference>
<evidence type="ECO:0000313" key="1">
    <source>
        <dbReference type="EMBL" id="UZP73362.1"/>
    </source>
</evidence>
<accession>A0ABY6Q2J5</accession>
<dbReference type="InterPro" id="IPR012659">
    <property type="entry name" value="CHP02444"/>
</dbReference>
<evidence type="ECO:0000313" key="2">
    <source>
        <dbReference type="Proteomes" id="UP001317963"/>
    </source>
</evidence>
<gene>
    <name evidence="1" type="ORF">E0F26_00810</name>
</gene>
<dbReference type="Proteomes" id="UP001317963">
    <property type="component" value="Chromosome"/>
</dbReference>
<sequence length="152" mass="17213">MDDSLHETFWAWALNRYETRALRDCLLALQDSSGLVVVQALLYAWLAERGRQLTSDEVKTLEHTMAPWVAHILQPLRRQRVVWRDGEEYTRLYTEALQLELEAEKALAKLLCDCLTLSYSVSVSISVESNLCLITALSAPDDLDSLIAAFGQ</sequence>
<reference evidence="1 2" key="1">
    <citation type="submission" date="2019-02" db="EMBL/GenBank/DDBJ databases">
        <title>Halieaceae_genomes.</title>
        <authorList>
            <person name="Li S.-H."/>
        </authorList>
    </citation>
    <scope>NUCLEOTIDE SEQUENCE [LARGE SCALE GENOMIC DNA]</scope>
    <source>
        <strain evidence="1 2">JH123</strain>
    </source>
</reference>
<proteinExistence type="predicted"/>
<dbReference type="NCBIfam" id="TIGR02444">
    <property type="entry name" value="TIGR02444 family protein"/>
    <property type="match status" value="1"/>
</dbReference>
<name>A0ABY6Q2J5_9GAMM</name>
<dbReference type="Pfam" id="PF09523">
    <property type="entry name" value="DUF2390"/>
    <property type="match status" value="1"/>
</dbReference>
<dbReference type="EMBL" id="CP036501">
    <property type="protein sequence ID" value="UZP73362.1"/>
    <property type="molecule type" value="Genomic_DNA"/>
</dbReference>